<keyword evidence="4" id="KW-1185">Reference proteome</keyword>
<name>A0ABD7IRV5_LACPE</name>
<dbReference type="EMBL" id="PVOB01000099">
    <property type="protein sequence ID" value="PRO94999.1"/>
    <property type="molecule type" value="Genomic_DNA"/>
</dbReference>
<dbReference type="RefSeq" id="WP_105961202.1">
    <property type="nucleotide sequence ID" value="NZ_OZ061355.1"/>
</dbReference>
<organism evidence="3 5">
    <name type="scientific">Lactiplantibacillus pentosus</name>
    <name type="common">Lactobacillus pentosus</name>
    <dbReference type="NCBI Taxonomy" id="1589"/>
    <lineage>
        <taxon>Bacteria</taxon>
        <taxon>Bacillati</taxon>
        <taxon>Bacillota</taxon>
        <taxon>Bacilli</taxon>
        <taxon>Lactobacillales</taxon>
        <taxon>Lactobacillaceae</taxon>
        <taxon>Lactiplantibacillus</taxon>
    </lineage>
</organism>
<dbReference type="EMBL" id="RDCJ01000069">
    <property type="protein sequence ID" value="RMW48949.1"/>
    <property type="molecule type" value="Genomic_DNA"/>
</dbReference>
<evidence type="ECO:0000256" key="1">
    <source>
        <dbReference type="SAM" id="Phobius"/>
    </source>
</evidence>
<protein>
    <submittedName>
        <fullName evidence="3">Uncharacterized protein</fullName>
    </submittedName>
</protein>
<sequence length="75" mass="8378">MVHKILSIDDAVATRNLMLQNTETNTVGKIFGDSGLVNEGETFITLVVVTMAIHLIMKFLLQNMELLGFIRMGRL</sequence>
<evidence type="ECO:0000313" key="2">
    <source>
        <dbReference type="EMBL" id="PRO94999.1"/>
    </source>
</evidence>
<keyword evidence="1" id="KW-0812">Transmembrane</keyword>
<dbReference type="Proteomes" id="UP000238378">
    <property type="component" value="Unassembled WGS sequence"/>
</dbReference>
<evidence type="ECO:0000313" key="5">
    <source>
        <dbReference type="Proteomes" id="UP000276249"/>
    </source>
</evidence>
<dbReference type="AlphaFoldDB" id="A0ABD7IRV5"/>
<reference evidence="3 5" key="2">
    <citation type="submission" date="2018-10" db="EMBL/GenBank/DDBJ databases">
        <title>Genome sequences of five Lactobacillus pentosus strains isolated from brines of traditionally fermented spanish-style green table olives and differences between them.</title>
        <authorList>
            <person name="Jimenez Diaz R."/>
        </authorList>
    </citation>
    <scope>NUCLEOTIDE SEQUENCE [LARGE SCALE GENOMIC DNA]</scope>
    <source>
        <strain evidence="3 5">IG10</strain>
    </source>
</reference>
<comment type="caution">
    <text evidence="3">The sequence shown here is derived from an EMBL/GenBank/DDBJ whole genome shotgun (WGS) entry which is preliminary data.</text>
</comment>
<keyword evidence="1" id="KW-1133">Transmembrane helix</keyword>
<keyword evidence="1" id="KW-0472">Membrane</keyword>
<gene>
    <name evidence="2" type="ORF">C6Y08_06945</name>
    <name evidence="3" type="ORF">D6U18_06560</name>
</gene>
<feature type="transmembrane region" description="Helical" evidence="1">
    <location>
        <begin position="43"/>
        <end position="61"/>
    </location>
</feature>
<evidence type="ECO:0000313" key="4">
    <source>
        <dbReference type="Proteomes" id="UP000238378"/>
    </source>
</evidence>
<accession>A0ABD7IRV5</accession>
<reference evidence="2 4" key="1">
    <citation type="submission" date="2018-03" db="EMBL/GenBank/DDBJ databases">
        <title>Draft Genome Sequences of six Lactobacillus pentosus Strains Isolated from Brines of Traditionally Fermented Spanish-Style Green Table Olives.</title>
        <authorList>
            <person name="Calero-Delgado B."/>
            <person name="Martin-Platero A.M."/>
            <person name="Perez-Pulido A.J."/>
            <person name="Benitez-Cabello A."/>
            <person name="Casimiro-Soriguer C.S."/>
            <person name="Martinez-Bueno M."/>
            <person name="Arroyo-Lopez F.N."/>
            <person name="Rodriguez-Gomez F."/>
            <person name="Bautista-Gallego J."/>
            <person name="Garrido-Fernandez A."/>
            <person name="Jimenez-Diaz R."/>
        </authorList>
    </citation>
    <scope>NUCLEOTIDE SEQUENCE [LARGE SCALE GENOMIC DNA]</scope>
    <source>
        <strain evidence="2 4">IG2</strain>
    </source>
</reference>
<proteinExistence type="predicted"/>
<evidence type="ECO:0000313" key="3">
    <source>
        <dbReference type="EMBL" id="RMW48949.1"/>
    </source>
</evidence>
<dbReference type="Proteomes" id="UP000276249">
    <property type="component" value="Unassembled WGS sequence"/>
</dbReference>